<reference evidence="1" key="2">
    <citation type="submission" date="2020-11" db="EMBL/GenBank/DDBJ databases">
        <authorList>
            <person name="McCartney M.A."/>
            <person name="Auch B."/>
            <person name="Kono T."/>
            <person name="Mallez S."/>
            <person name="Becker A."/>
            <person name="Gohl D.M."/>
            <person name="Silverstein K.A.T."/>
            <person name="Koren S."/>
            <person name="Bechman K.B."/>
            <person name="Herman A."/>
            <person name="Abrahante J.E."/>
            <person name="Garbe J."/>
        </authorList>
    </citation>
    <scope>NUCLEOTIDE SEQUENCE</scope>
    <source>
        <strain evidence="1">Duluth1</strain>
        <tissue evidence="1">Whole animal</tissue>
    </source>
</reference>
<reference evidence="1" key="1">
    <citation type="journal article" date="2019" name="bioRxiv">
        <title>The Genome of the Zebra Mussel, Dreissena polymorpha: A Resource for Invasive Species Research.</title>
        <authorList>
            <person name="McCartney M.A."/>
            <person name="Auch B."/>
            <person name="Kono T."/>
            <person name="Mallez S."/>
            <person name="Zhang Y."/>
            <person name="Obille A."/>
            <person name="Becker A."/>
            <person name="Abrahante J.E."/>
            <person name="Garbe J."/>
            <person name="Badalamenti J.P."/>
            <person name="Herman A."/>
            <person name="Mangelson H."/>
            <person name="Liachko I."/>
            <person name="Sullivan S."/>
            <person name="Sone E.D."/>
            <person name="Koren S."/>
            <person name="Silverstein K.A.T."/>
            <person name="Beckman K.B."/>
            <person name="Gohl D.M."/>
        </authorList>
    </citation>
    <scope>NUCLEOTIDE SEQUENCE</scope>
    <source>
        <strain evidence="1">Duluth1</strain>
        <tissue evidence="1">Whole animal</tissue>
    </source>
</reference>
<proteinExistence type="predicted"/>
<evidence type="ECO:0000313" key="1">
    <source>
        <dbReference type="EMBL" id="KAH3774689.1"/>
    </source>
</evidence>
<organism evidence="1 2">
    <name type="scientific">Dreissena polymorpha</name>
    <name type="common">Zebra mussel</name>
    <name type="synonym">Mytilus polymorpha</name>
    <dbReference type="NCBI Taxonomy" id="45954"/>
    <lineage>
        <taxon>Eukaryota</taxon>
        <taxon>Metazoa</taxon>
        <taxon>Spiralia</taxon>
        <taxon>Lophotrochozoa</taxon>
        <taxon>Mollusca</taxon>
        <taxon>Bivalvia</taxon>
        <taxon>Autobranchia</taxon>
        <taxon>Heteroconchia</taxon>
        <taxon>Euheterodonta</taxon>
        <taxon>Imparidentia</taxon>
        <taxon>Neoheterodontei</taxon>
        <taxon>Myida</taxon>
        <taxon>Dreissenoidea</taxon>
        <taxon>Dreissenidae</taxon>
        <taxon>Dreissena</taxon>
    </lineage>
</organism>
<comment type="caution">
    <text evidence="1">The sequence shown here is derived from an EMBL/GenBank/DDBJ whole genome shotgun (WGS) entry which is preliminary data.</text>
</comment>
<evidence type="ECO:0000313" key="2">
    <source>
        <dbReference type="Proteomes" id="UP000828390"/>
    </source>
</evidence>
<keyword evidence="2" id="KW-1185">Reference proteome</keyword>
<feature type="non-terminal residue" evidence="1">
    <location>
        <position position="51"/>
    </location>
</feature>
<protein>
    <submittedName>
        <fullName evidence="1">Uncharacterized protein</fullName>
    </submittedName>
</protein>
<name>A0A9D4E999_DREPO</name>
<accession>A0A9D4E999</accession>
<gene>
    <name evidence="1" type="ORF">DPMN_176076</name>
</gene>
<dbReference type="Proteomes" id="UP000828390">
    <property type="component" value="Unassembled WGS sequence"/>
</dbReference>
<dbReference type="EMBL" id="JAIWYP010000009">
    <property type="protein sequence ID" value="KAH3774689.1"/>
    <property type="molecule type" value="Genomic_DNA"/>
</dbReference>
<dbReference type="AlphaFoldDB" id="A0A9D4E999"/>
<sequence length="51" mass="6121">MMTLKSSSEFKIHRMLRHFTDYLVRQYLYMPQSIVIPAYESDSFYAGQIIN</sequence>